<evidence type="ECO:0000259" key="3">
    <source>
        <dbReference type="SMART" id="SM01046"/>
    </source>
</evidence>
<dbReference type="CDD" id="cd21084">
    <property type="entry name" value="DHD_Sno"/>
    <property type="match status" value="1"/>
</dbReference>
<gene>
    <name evidence="4" type="primary">skilb</name>
</gene>
<dbReference type="PANTHER" id="PTHR10005">
    <property type="entry name" value="SKI ONCOGENE-RELATED"/>
    <property type="match status" value="1"/>
</dbReference>
<dbReference type="InterPro" id="IPR009061">
    <property type="entry name" value="DNA-bd_dom_put_sf"/>
</dbReference>
<dbReference type="GO" id="GO:0005667">
    <property type="term" value="C:transcription regulator complex"/>
    <property type="evidence" value="ECO:0007669"/>
    <property type="project" value="TreeGrafter"/>
</dbReference>
<dbReference type="GO" id="GO:0030514">
    <property type="term" value="P:negative regulation of BMP signaling pathway"/>
    <property type="evidence" value="ECO:0007669"/>
    <property type="project" value="TreeGrafter"/>
</dbReference>
<accession>A0A8B9KT02</accession>
<dbReference type="InterPro" id="IPR003380">
    <property type="entry name" value="SKI/SNO/DAC"/>
</dbReference>
<evidence type="ECO:0000256" key="1">
    <source>
        <dbReference type="ARBA" id="ARBA00009513"/>
    </source>
</evidence>
<dbReference type="Pfam" id="PF02437">
    <property type="entry name" value="Ski_Sno_DHD"/>
    <property type="match status" value="1"/>
</dbReference>
<dbReference type="SUPFAM" id="SSF46955">
    <property type="entry name" value="Putative DNA-binding domain"/>
    <property type="match status" value="1"/>
</dbReference>
<dbReference type="InterPro" id="IPR023216">
    <property type="entry name" value="Tscrpt_reg_SKI_SnoN"/>
</dbReference>
<comment type="similarity">
    <text evidence="1">Belongs to the SKI family.</text>
</comment>
<organism evidence="4 5">
    <name type="scientific">Astyanax mexicanus</name>
    <name type="common">Blind cave fish</name>
    <name type="synonym">Astyanax fasciatus mexicanus</name>
    <dbReference type="NCBI Taxonomy" id="7994"/>
    <lineage>
        <taxon>Eukaryota</taxon>
        <taxon>Metazoa</taxon>
        <taxon>Chordata</taxon>
        <taxon>Craniata</taxon>
        <taxon>Vertebrata</taxon>
        <taxon>Euteleostomi</taxon>
        <taxon>Actinopterygii</taxon>
        <taxon>Neopterygii</taxon>
        <taxon>Teleostei</taxon>
        <taxon>Ostariophysi</taxon>
        <taxon>Characiformes</taxon>
        <taxon>Characoidei</taxon>
        <taxon>Acestrorhamphidae</taxon>
        <taxon>Acestrorhamphinae</taxon>
        <taxon>Astyanax</taxon>
    </lineage>
</organism>
<dbReference type="Gene3D" id="3.10.390.10">
    <property type="entry name" value="SAND domain-like"/>
    <property type="match status" value="1"/>
</dbReference>
<dbReference type="OrthoDB" id="3938623at2759"/>
<feature type="domain" description="c-SKI SMAD4-binding" evidence="3">
    <location>
        <begin position="277"/>
        <end position="372"/>
    </location>
</feature>
<dbReference type="Ensembl" id="ENSAMXT00005045858.1">
    <property type="protein sequence ID" value="ENSAMXP00005042149.1"/>
    <property type="gene ID" value="ENSAMXG00005019701.1"/>
</dbReference>
<dbReference type="GO" id="GO:0000981">
    <property type="term" value="F:DNA-binding transcription factor activity, RNA polymerase II-specific"/>
    <property type="evidence" value="ECO:0007669"/>
    <property type="project" value="TreeGrafter"/>
</dbReference>
<feature type="region of interest" description="Disordered" evidence="2">
    <location>
        <begin position="479"/>
        <end position="525"/>
    </location>
</feature>
<dbReference type="GO" id="GO:0000122">
    <property type="term" value="P:negative regulation of transcription by RNA polymerase II"/>
    <property type="evidence" value="ECO:0007669"/>
    <property type="project" value="TreeGrafter"/>
</dbReference>
<reference evidence="4" key="1">
    <citation type="submission" date="2025-08" db="UniProtKB">
        <authorList>
            <consortium name="Ensembl"/>
        </authorList>
    </citation>
    <scope>IDENTIFICATION</scope>
</reference>
<feature type="region of interest" description="Disordered" evidence="2">
    <location>
        <begin position="686"/>
        <end position="715"/>
    </location>
</feature>
<dbReference type="Pfam" id="PF08782">
    <property type="entry name" value="c-SKI_SMAD_bind"/>
    <property type="match status" value="1"/>
</dbReference>
<proteinExistence type="inferred from homology"/>
<dbReference type="InterPro" id="IPR014890">
    <property type="entry name" value="c-SKI_SMAD4-bd_dom"/>
</dbReference>
<protein>
    <submittedName>
        <fullName evidence="4">Ski-like protein</fullName>
    </submittedName>
</protein>
<sequence>MALVQNTRPHLDKDHSLHRVPLKRLMREKPLEAAPIKKRVMAALNLSCKKEPALLSPSLKPVIKTENVEKISSFLGCGRELGYHQDSKMKDGQENALDLSPALRHTLAQFTLSSQCSLGGPAAFSGQHSQDKLAPLLTQANVGGGPLLVPPDSSTDLVVCNLEGETISCFSVGGELRLCLPQVLNTVLRDFSLHQINSVCDQLYLYCSRCDASQLQVLKILGVLPPGAPSCGLITLTDAQRLCNTLLHPGESNAPAGVLKGHSVGEDEEKEAEEGGAFWVEHQCLGKCQGLFVPRFYASPGSPCIRCSQCRRLFCPERFVMHSHWQPDKRTCHWGFDSAKWACYLQLGRRYQGATEEARLKQLLETMKMKFRGIPLEAKLPHLETAQVQEGLNLCAGKEKLCEIGLEGKAVPLPAHVFDPCLLAGLKEDPRHHELMWQSWYLYMHDKMANSNIAPSSGCGAEKDVEALRVEMLGSLLKHGSSQDNKTLAHNGEETDPKASATSGRKKTSCFSGQTQSNSPDEWPRVSIETPVCEKSFSGGLEENKDSMVVEVLQMYNAQHEKLQSTLRRQQQLEKELQALRRDEVAEQRHLHGELEVVQTEHAQKLGEVQEEQRRLKCRLEQLRQQGCRCREQQGGERQQESHYAAQLSELRKRLDRAEEDREELQEELRREREAREKLERTIAELKQQMKESVPGSPLDSPLSSSSDALMSPAP</sequence>
<dbReference type="GO" id="GO:0005634">
    <property type="term" value="C:nucleus"/>
    <property type="evidence" value="ECO:0007669"/>
    <property type="project" value="TreeGrafter"/>
</dbReference>
<dbReference type="KEGG" id="amex:103027845"/>
<dbReference type="FunFam" id="3.10.390.10:FF:000002">
    <property type="entry name" value="Putative ski oncogene"/>
    <property type="match status" value="1"/>
</dbReference>
<name>A0A8B9KT02_ASTMX</name>
<dbReference type="InterPro" id="IPR037000">
    <property type="entry name" value="Ski_DNA-bd_sf"/>
</dbReference>
<dbReference type="SUPFAM" id="SSF63763">
    <property type="entry name" value="SAND domain-like"/>
    <property type="match status" value="1"/>
</dbReference>
<dbReference type="InterPro" id="IPR010919">
    <property type="entry name" value="SAND-like_dom_sf"/>
</dbReference>
<dbReference type="Gene3D" id="3.10.260.20">
    <property type="entry name" value="Ski"/>
    <property type="match status" value="1"/>
</dbReference>
<dbReference type="GO" id="GO:0030512">
    <property type="term" value="P:negative regulation of transforming growth factor beta receptor signaling pathway"/>
    <property type="evidence" value="ECO:0007669"/>
    <property type="project" value="TreeGrafter"/>
</dbReference>
<dbReference type="GeneID" id="103027845"/>
<feature type="compositionally biased region" description="Polar residues" evidence="2">
    <location>
        <begin position="509"/>
        <end position="520"/>
    </location>
</feature>
<evidence type="ECO:0000256" key="2">
    <source>
        <dbReference type="SAM" id="MobiDB-lite"/>
    </source>
</evidence>
<dbReference type="GO" id="GO:0005737">
    <property type="term" value="C:cytoplasm"/>
    <property type="evidence" value="ECO:0007669"/>
    <property type="project" value="TreeGrafter"/>
</dbReference>
<dbReference type="GO" id="GO:0046332">
    <property type="term" value="F:SMAD binding"/>
    <property type="evidence" value="ECO:0007669"/>
    <property type="project" value="InterPro"/>
</dbReference>
<dbReference type="FunFam" id="3.10.260.20:FF:000002">
    <property type="entry name" value="SKI-like oncogene a"/>
    <property type="match status" value="1"/>
</dbReference>
<feature type="compositionally biased region" description="Low complexity" evidence="2">
    <location>
        <begin position="697"/>
        <end position="715"/>
    </location>
</feature>
<evidence type="ECO:0000313" key="4">
    <source>
        <dbReference type="Ensembl" id="ENSAMXP00005042149.1"/>
    </source>
</evidence>
<evidence type="ECO:0000313" key="5">
    <source>
        <dbReference type="Proteomes" id="UP000694621"/>
    </source>
</evidence>
<dbReference type="Proteomes" id="UP000694621">
    <property type="component" value="Unplaced"/>
</dbReference>
<dbReference type="PANTHER" id="PTHR10005:SF3">
    <property type="entry name" value="SKI-LIKE PROTEIN"/>
    <property type="match status" value="1"/>
</dbReference>
<dbReference type="GO" id="GO:0000978">
    <property type="term" value="F:RNA polymerase II cis-regulatory region sequence-specific DNA binding"/>
    <property type="evidence" value="ECO:0007669"/>
    <property type="project" value="TreeGrafter"/>
</dbReference>
<dbReference type="SMART" id="SM01046">
    <property type="entry name" value="c-SKI_SMAD_bind"/>
    <property type="match status" value="1"/>
</dbReference>
<dbReference type="AlphaFoldDB" id="A0A8B9KT02"/>